<name>A9V1H5_MONBE</name>
<evidence type="ECO:0000313" key="1">
    <source>
        <dbReference type="EMBL" id="EDQ88567.1"/>
    </source>
</evidence>
<dbReference type="RefSeq" id="XP_001746671.1">
    <property type="nucleotide sequence ID" value="XM_001746619.1"/>
</dbReference>
<dbReference type="Pfam" id="PF13450">
    <property type="entry name" value="NAD_binding_8"/>
    <property type="match status" value="1"/>
</dbReference>
<gene>
    <name evidence="1" type="ORF">MONBRDRAFT_32752</name>
</gene>
<organism evidence="1 2">
    <name type="scientific">Monosiga brevicollis</name>
    <name type="common">Choanoflagellate</name>
    <dbReference type="NCBI Taxonomy" id="81824"/>
    <lineage>
        <taxon>Eukaryota</taxon>
        <taxon>Choanoflagellata</taxon>
        <taxon>Craspedida</taxon>
        <taxon>Salpingoecidae</taxon>
        <taxon>Monosiga</taxon>
    </lineage>
</organism>
<dbReference type="PRINTS" id="PR00419">
    <property type="entry name" value="ADXRDTASE"/>
</dbReference>
<dbReference type="GeneID" id="5891784"/>
<proteinExistence type="predicted"/>
<dbReference type="SUPFAM" id="SSF51905">
    <property type="entry name" value="FAD/NAD(P)-binding domain"/>
    <property type="match status" value="1"/>
</dbReference>
<accession>A9V1H5</accession>
<protein>
    <recommendedName>
        <fullName evidence="3">Amine oxidase domain-containing protein</fullName>
    </recommendedName>
</protein>
<dbReference type="KEGG" id="mbr:MONBRDRAFT_32752"/>
<dbReference type="InterPro" id="IPR036188">
    <property type="entry name" value="FAD/NAD-bd_sf"/>
</dbReference>
<dbReference type="Gene3D" id="3.50.50.60">
    <property type="entry name" value="FAD/NAD(P)-binding domain"/>
    <property type="match status" value="1"/>
</dbReference>
<dbReference type="InParanoid" id="A9V1H5"/>
<keyword evidence="2" id="KW-1185">Reference proteome</keyword>
<dbReference type="AlphaFoldDB" id="A9V1H5"/>
<dbReference type="PANTHER" id="PTHR16128:SF5">
    <property type="entry name" value="FAD_NAD(P)-BINDING OXIDOREDUCTASE FAMILY PROTEIN"/>
    <property type="match status" value="1"/>
</dbReference>
<evidence type="ECO:0008006" key="3">
    <source>
        <dbReference type="Google" id="ProtNLM"/>
    </source>
</evidence>
<evidence type="ECO:0000313" key="2">
    <source>
        <dbReference type="Proteomes" id="UP000001357"/>
    </source>
</evidence>
<reference evidence="1 2" key="1">
    <citation type="journal article" date="2008" name="Nature">
        <title>The genome of the choanoflagellate Monosiga brevicollis and the origin of metazoans.</title>
        <authorList>
            <consortium name="JGI Sequencing"/>
            <person name="King N."/>
            <person name="Westbrook M.J."/>
            <person name="Young S.L."/>
            <person name="Kuo A."/>
            <person name="Abedin M."/>
            <person name="Chapman J."/>
            <person name="Fairclough S."/>
            <person name="Hellsten U."/>
            <person name="Isogai Y."/>
            <person name="Letunic I."/>
            <person name="Marr M."/>
            <person name="Pincus D."/>
            <person name="Putnam N."/>
            <person name="Rokas A."/>
            <person name="Wright K.J."/>
            <person name="Zuzow R."/>
            <person name="Dirks W."/>
            <person name="Good M."/>
            <person name="Goodstein D."/>
            <person name="Lemons D."/>
            <person name="Li W."/>
            <person name="Lyons J.B."/>
            <person name="Morris A."/>
            <person name="Nichols S."/>
            <person name="Richter D.J."/>
            <person name="Salamov A."/>
            <person name="Bork P."/>
            <person name="Lim W.A."/>
            <person name="Manning G."/>
            <person name="Miller W.T."/>
            <person name="McGinnis W."/>
            <person name="Shapiro H."/>
            <person name="Tjian R."/>
            <person name="Grigoriev I.V."/>
            <person name="Rokhsar D."/>
        </authorList>
    </citation>
    <scope>NUCLEOTIDE SEQUENCE [LARGE SCALE GENOMIC DNA]</scope>
    <source>
        <strain evidence="2">MX1 / ATCC 50154</strain>
    </source>
</reference>
<dbReference type="Proteomes" id="UP000001357">
    <property type="component" value="Unassembled WGS sequence"/>
</dbReference>
<dbReference type="EMBL" id="CH991554">
    <property type="protein sequence ID" value="EDQ88567.1"/>
    <property type="molecule type" value="Genomic_DNA"/>
</dbReference>
<sequence length="538" mass="59870">MTIPQALRPQAIKKIAIIGSGFAGIAAARWLNRAGHEVEIFDKGRAPGGRAATRWSPNGMAFHNYGAPCFSIPLSPMSLDRNYLPVREFVRWHRSMREYPMKHGQILTREKQSADVARYLFPYCVPFAYFHAAQLAKEAFEAGVLRLLFSEDMPENQPDQGHWTFLRPEMFRESPAIRDRSLPVVHCIPMDGNMRQDEHTTPGPMSSFLEFCLDPLPASALRQGTAVRKIVRSHRRADGDASYALLFESSSHPGELEESSERYDAVVVTVPAPQVAPLVRGYLPTDSPFLDEDAMAAMYDSIATIRFQTNAPTAETVQALGTSAHRQLFANQDIDHIPELFQRSDQTGDRTQPSQQRVHRLYSFRECSASSSQIQWVAHASPRSSVGKMNRRNDVLIDHLVRDVTTEFECFDRAKLKLQNVQGHRWRYGVVSQPFLATPSSYDTGEGVISEVSPGDEILQTPKGYRRIPPLIPLWKCKSLARGLVLAGDYFSGPFGGDAFASGIAAAESVRRGFSGASTSDDMISWLSNDAAPGQLDL</sequence>
<dbReference type="PANTHER" id="PTHR16128">
    <property type="entry name" value="FAD/NAD(P)-BINDING OXIDOREDUCTASE FAMILY PROTEIN"/>
    <property type="match status" value="1"/>
</dbReference>